<organism evidence="2 3">
    <name type="scientific">Kingella oralis ATCC 51147</name>
    <dbReference type="NCBI Taxonomy" id="629741"/>
    <lineage>
        <taxon>Bacteria</taxon>
        <taxon>Pseudomonadati</taxon>
        <taxon>Pseudomonadota</taxon>
        <taxon>Betaproteobacteria</taxon>
        <taxon>Neisseriales</taxon>
        <taxon>Neisseriaceae</taxon>
        <taxon>Kingella</taxon>
    </lineage>
</organism>
<dbReference type="EMBL" id="ACJW02000002">
    <property type="protein sequence ID" value="EEP69312.1"/>
    <property type="molecule type" value="Genomic_DNA"/>
</dbReference>
<evidence type="ECO:0000313" key="2">
    <source>
        <dbReference type="EMBL" id="EEP69312.1"/>
    </source>
</evidence>
<keyword evidence="3" id="KW-1185">Reference proteome</keyword>
<dbReference type="Proteomes" id="UP000003009">
    <property type="component" value="Unassembled WGS sequence"/>
</dbReference>
<comment type="caution">
    <text evidence="2">The sequence shown here is derived from an EMBL/GenBank/DDBJ whole genome shotgun (WGS) entry which is preliminary data.</text>
</comment>
<dbReference type="STRING" id="629741.GCWU000324_01225"/>
<proteinExistence type="predicted"/>
<feature type="region of interest" description="Disordered" evidence="1">
    <location>
        <begin position="1"/>
        <end position="20"/>
    </location>
</feature>
<evidence type="ECO:0000256" key="1">
    <source>
        <dbReference type="SAM" id="MobiDB-lite"/>
    </source>
</evidence>
<evidence type="ECO:0000313" key="3">
    <source>
        <dbReference type="Proteomes" id="UP000003009"/>
    </source>
</evidence>
<sequence>MIALPNAPSPLAAASRPIANTPCPSFYAGRTARLSPTKAAKRAKPHRRIFPPFLISKTEKRYGR</sequence>
<protein>
    <submittedName>
        <fullName evidence="2">Uncharacterized protein</fullName>
    </submittedName>
</protein>
<accession>C4GGF7</accession>
<name>C4GGF7_9NEIS</name>
<dbReference type="AlphaFoldDB" id="C4GGF7"/>
<dbReference type="HOGENOM" id="CLU_2861798_0_0_4"/>
<reference evidence="2" key="1">
    <citation type="submission" date="2009-04" db="EMBL/GenBank/DDBJ databases">
        <authorList>
            <person name="Weinstock G."/>
            <person name="Sodergren E."/>
            <person name="Clifton S."/>
            <person name="Fulton L."/>
            <person name="Fulton B."/>
            <person name="Courtney L."/>
            <person name="Fronick C."/>
            <person name="Harrison M."/>
            <person name="Strong C."/>
            <person name="Farmer C."/>
            <person name="Delahaunty K."/>
            <person name="Markovic C."/>
            <person name="Hall O."/>
            <person name="Minx P."/>
            <person name="Tomlinson C."/>
            <person name="Mitreva M."/>
            <person name="Nelson J."/>
            <person name="Hou S."/>
            <person name="Wollam A."/>
            <person name="Pepin K.H."/>
            <person name="Johnson M."/>
            <person name="Bhonagiri V."/>
            <person name="Nash W.E."/>
            <person name="Warren W."/>
            <person name="Chinwalla A."/>
            <person name="Mardis E.R."/>
            <person name="Wilson R.K."/>
        </authorList>
    </citation>
    <scope>NUCLEOTIDE SEQUENCE [LARGE SCALE GENOMIC DNA]</scope>
    <source>
        <strain evidence="2">ATCC 51147</strain>
    </source>
</reference>
<gene>
    <name evidence="2" type="ORF">GCWU000324_01225</name>
</gene>
<feature type="compositionally biased region" description="Low complexity" evidence="1">
    <location>
        <begin position="1"/>
        <end position="19"/>
    </location>
</feature>